<dbReference type="Proteomes" id="UP000663699">
    <property type="component" value="Chromosome 12"/>
</dbReference>
<dbReference type="Gene3D" id="3.40.1340.10">
    <property type="entry name" value="RNA polymerase, Rpb5, N-terminal domain"/>
    <property type="match status" value="1"/>
</dbReference>
<dbReference type="Pfam" id="PF13193">
    <property type="entry name" value="AMP-binding_C"/>
    <property type="match status" value="1"/>
</dbReference>
<dbReference type="InterPro" id="IPR000783">
    <property type="entry name" value="RNA_pol_subH/Rpb5_C"/>
</dbReference>
<dbReference type="InterPro" id="IPR014381">
    <property type="entry name" value="Arch_Rpo5/euc_Rpb5"/>
</dbReference>
<feature type="domain" description="RNA polymerase subunit H/Rpb5 C-terminal" evidence="6">
    <location>
        <begin position="138"/>
        <end position="209"/>
    </location>
</feature>
<dbReference type="InterPro" id="IPR045851">
    <property type="entry name" value="AMP-bd_C_sf"/>
</dbReference>
<comment type="subcellular location">
    <subcellularLocation>
        <location evidence="1">Nucleus</location>
    </subcellularLocation>
</comment>
<evidence type="ECO:0000313" key="9">
    <source>
        <dbReference type="EMBL" id="QSL66498.1"/>
    </source>
</evidence>
<evidence type="ECO:0000256" key="2">
    <source>
        <dbReference type="ARBA" id="ARBA00020809"/>
    </source>
</evidence>
<dbReference type="InterPro" id="IPR000873">
    <property type="entry name" value="AMP-dep_synth/lig_dom"/>
</dbReference>
<dbReference type="InterPro" id="IPR025110">
    <property type="entry name" value="AMP-bd_C"/>
</dbReference>
<keyword evidence="10" id="KW-1185">Reference proteome</keyword>
<protein>
    <recommendedName>
        <fullName evidence="2">DNA-directed RNA polymerases I, II, and III subunit RPABC1</fullName>
    </recommendedName>
</protein>
<dbReference type="Gene3D" id="3.40.50.12780">
    <property type="entry name" value="N-terminal domain of ligase-like"/>
    <property type="match status" value="1"/>
</dbReference>
<dbReference type="HAMAP" id="MF_00025">
    <property type="entry name" value="RNApol_Rpo5_RPB5"/>
    <property type="match status" value="1"/>
</dbReference>
<dbReference type="InterPro" id="IPR042099">
    <property type="entry name" value="ANL_N_sf"/>
</dbReference>
<dbReference type="SUPFAM" id="SSF56801">
    <property type="entry name" value="Acetyl-CoA synthetase-like"/>
    <property type="match status" value="1"/>
</dbReference>
<evidence type="ECO:0000259" key="6">
    <source>
        <dbReference type="Pfam" id="PF01191"/>
    </source>
</evidence>
<dbReference type="Pfam" id="PF01191">
    <property type="entry name" value="RNA_pol_Rpb5_C"/>
    <property type="match status" value="1"/>
</dbReference>
<dbReference type="GO" id="GO:0003677">
    <property type="term" value="F:DNA binding"/>
    <property type="evidence" value="ECO:0007669"/>
    <property type="project" value="InterPro"/>
</dbReference>
<dbReference type="GO" id="GO:0006351">
    <property type="term" value="P:DNA-templated transcription"/>
    <property type="evidence" value="ECO:0007669"/>
    <property type="project" value="InterPro"/>
</dbReference>
<keyword evidence="3" id="KW-0539">Nucleus</keyword>
<dbReference type="InterPro" id="IPR005571">
    <property type="entry name" value="RNA_pol_Rpb5_N"/>
</dbReference>
<dbReference type="Pfam" id="PF03871">
    <property type="entry name" value="RNA_pol_Rpb5_N"/>
    <property type="match status" value="1"/>
</dbReference>
<dbReference type="EMBL" id="CP054543">
    <property type="protein sequence ID" value="QSL66498.1"/>
    <property type="molecule type" value="Genomic_DNA"/>
</dbReference>
<dbReference type="GO" id="GO:0005634">
    <property type="term" value="C:nucleus"/>
    <property type="evidence" value="ECO:0007669"/>
    <property type="project" value="UniProtKB-SubCell"/>
</dbReference>
<feature type="domain" description="AMP-dependent synthetase/ligase" evidence="5">
    <location>
        <begin position="235"/>
        <end position="577"/>
    </location>
</feature>
<reference evidence="9" key="1">
    <citation type="submission" date="2020-06" db="EMBL/GenBank/DDBJ databases">
        <title>Genomes of multiple members of Pneumocystis genus reveal paths to human pathogen Pneumocystis jirovecii.</title>
        <authorList>
            <person name="Cisse O.H."/>
            <person name="Ma L."/>
            <person name="Dekker J."/>
            <person name="Khil P."/>
            <person name="Jo J."/>
            <person name="Brenchley J."/>
            <person name="Blair R."/>
            <person name="Pahar B."/>
            <person name="Chabe M."/>
            <person name="Van Rompay K.A."/>
            <person name="Keesler R."/>
            <person name="Sukura A."/>
            <person name="Hirsch V."/>
            <person name="Kutty G."/>
            <person name="Liu Y."/>
            <person name="Peng L."/>
            <person name="Chen J."/>
            <person name="Song J."/>
            <person name="Weissenbacher-Lang C."/>
            <person name="Xu J."/>
            <person name="Upham N.S."/>
            <person name="Stajich J.E."/>
            <person name="Cuomo C.A."/>
            <person name="Cushion M.T."/>
            <person name="Kovacs J.A."/>
        </authorList>
    </citation>
    <scope>NUCLEOTIDE SEQUENCE</scope>
    <source>
        <strain evidence="9">2A</strain>
    </source>
</reference>
<dbReference type="GO" id="GO:0006631">
    <property type="term" value="P:fatty acid metabolic process"/>
    <property type="evidence" value="ECO:0007669"/>
    <property type="project" value="TreeGrafter"/>
</dbReference>
<dbReference type="SUPFAM" id="SSF53036">
    <property type="entry name" value="Eukaryotic RPB5 N-terminal domain"/>
    <property type="match status" value="1"/>
</dbReference>
<feature type="domain" description="RNA polymerase Rpb5 N-terminal" evidence="7">
    <location>
        <begin position="7"/>
        <end position="94"/>
    </location>
</feature>
<dbReference type="GO" id="GO:0031956">
    <property type="term" value="F:medium-chain fatty acid-CoA ligase activity"/>
    <property type="evidence" value="ECO:0007669"/>
    <property type="project" value="TreeGrafter"/>
</dbReference>
<dbReference type="PROSITE" id="PS00455">
    <property type="entry name" value="AMP_BINDING"/>
    <property type="match status" value="1"/>
</dbReference>
<dbReference type="Pfam" id="PF00501">
    <property type="entry name" value="AMP-binding"/>
    <property type="match status" value="1"/>
</dbReference>
<dbReference type="FunFam" id="3.90.940.20:FF:000001">
    <property type="entry name" value="DNA-directed RNA polymerases I, II, and III subunit RPABC1"/>
    <property type="match status" value="1"/>
</dbReference>
<dbReference type="InterPro" id="IPR035913">
    <property type="entry name" value="RPB5-like_sf"/>
</dbReference>
<evidence type="ECO:0000256" key="1">
    <source>
        <dbReference type="ARBA" id="ARBA00004123"/>
    </source>
</evidence>
<proteinExistence type="inferred from homology"/>
<feature type="domain" description="AMP-binding enzyme C-terminal" evidence="8">
    <location>
        <begin position="633"/>
        <end position="710"/>
    </location>
</feature>
<dbReference type="CDD" id="cd05941">
    <property type="entry name" value="MCS"/>
    <property type="match status" value="1"/>
</dbReference>
<evidence type="ECO:0000313" key="10">
    <source>
        <dbReference type="Proteomes" id="UP000663699"/>
    </source>
</evidence>
<dbReference type="SUPFAM" id="SSF55287">
    <property type="entry name" value="RPB5-like RNA polymerase subunit"/>
    <property type="match status" value="1"/>
</dbReference>
<evidence type="ECO:0000256" key="3">
    <source>
        <dbReference type="ARBA" id="ARBA00023242"/>
    </source>
</evidence>
<dbReference type="Gene3D" id="3.90.940.20">
    <property type="entry name" value="RPB5-like RNA polymerase subunit"/>
    <property type="match status" value="1"/>
</dbReference>
<evidence type="ECO:0000259" key="7">
    <source>
        <dbReference type="Pfam" id="PF03871"/>
    </source>
</evidence>
<dbReference type="InterPro" id="IPR020845">
    <property type="entry name" value="AMP-binding_CS"/>
</dbReference>
<evidence type="ECO:0000259" key="8">
    <source>
        <dbReference type="Pfam" id="PF13193"/>
    </source>
</evidence>
<dbReference type="Gene3D" id="3.30.300.30">
    <property type="match status" value="1"/>
</dbReference>
<dbReference type="AlphaFoldDB" id="A0A899G5B0"/>
<dbReference type="InterPro" id="IPR036710">
    <property type="entry name" value="RNA_pol_Rpb5_N_sf"/>
</dbReference>
<accession>A0A899G5B0</accession>
<gene>
    <name evidence="9" type="ORF">MERGE_000878</name>
</gene>
<evidence type="ECO:0000256" key="4">
    <source>
        <dbReference type="ARBA" id="ARBA00025765"/>
    </source>
</evidence>
<sequence>MNTFSDERDIIKVFRVWKTAHQMVHDRGYLVSQEELDITLEQFKHQYCTINGVDRSTLSFYARSSPGSNKEQIYVAFQREPSIGISAMQDFVHMLQEHGHKIGILIYQTSMTPSANKIIATMAGKFTIEAFQESDLLVNITHHELVPKHIVLTPQEKKELLERYRLKETQLPRIQMADPVARYYGLKRGQAVKIIRRSETSGRYASYRISLPRTPMFRKLVENDKHSISIELKHNKESYSYFDLIHHILTFKSSLQAIEDKDLKQKRVGIFLEPGFSYATSILGIWAAGGIAVPICITYPIAEIKYIVEDCSMDIIVTSSFLEEKIKNMLIYIKKEVHIHVLLKSDLIQQKESCEFLPFDLDRGALILYTSGTTGSPKGVLTTHRNIFTQVISLVEAWKYSSKDRLLHILPLHHIHGLINALICPLYAGGTIEFLEKFDPKDVWSRFLDPKSPQISQFMAVPTIYSKLIHYYKDNGVEVSNTELKSRMKQIRLMISGSAELPIALRREWHEITGHILLERYGMTEAGMVLSGGLEFEKRLEGSVGWELPYIKVRLVKTEDQDQEIWVNGNTVFKEYFNKPDETKKAFAYEKDGTKWFKTNDIATKMENGAYIIHGRRNIDIIKSGGYKISALEVQQKILSLPYIYEVAVIGINDEIWTQRVAALVSLTPDKKELTLNNLRSDLKNILATYKIPTMLKILPNGIPRNHIGKVNKKELAKEFNYGDVQRWSK</sequence>
<dbReference type="PANTHER" id="PTHR43201">
    <property type="entry name" value="ACYL-COA SYNTHETASE"/>
    <property type="match status" value="1"/>
</dbReference>
<dbReference type="PANTHER" id="PTHR43201:SF28">
    <property type="entry name" value="ENZYME, PUTATIVE (AFU_ORTHOLOGUE AFUA_7G01530)-RELATED"/>
    <property type="match status" value="1"/>
</dbReference>
<dbReference type="OrthoDB" id="2962993at2759"/>
<evidence type="ECO:0000259" key="5">
    <source>
        <dbReference type="Pfam" id="PF00501"/>
    </source>
</evidence>
<organism evidence="9 10">
    <name type="scientific">Pneumocystis wakefieldiae</name>
    <dbReference type="NCBI Taxonomy" id="38082"/>
    <lineage>
        <taxon>Eukaryota</taxon>
        <taxon>Fungi</taxon>
        <taxon>Dikarya</taxon>
        <taxon>Ascomycota</taxon>
        <taxon>Taphrinomycotina</taxon>
        <taxon>Pneumocystomycetes</taxon>
        <taxon>Pneumocystaceae</taxon>
        <taxon>Pneumocystis</taxon>
    </lineage>
</organism>
<name>A0A899G5B0_9ASCO</name>
<dbReference type="GO" id="GO:0003899">
    <property type="term" value="F:DNA-directed RNA polymerase activity"/>
    <property type="evidence" value="ECO:0007669"/>
    <property type="project" value="InterPro"/>
</dbReference>
<comment type="similarity">
    <text evidence="4">Belongs to the archaeal Rpo5/eukaryotic RPB5 RNA polymerase subunit family.</text>
</comment>